<reference evidence="4 5" key="1">
    <citation type="submission" date="2017-07" db="EMBL/GenBank/DDBJ databases">
        <authorList>
            <person name="Talla V."/>
            <person name="Backstrom N."/>
        </authorList>
    </citation>
    <scope>NUCLEOTIDE SEQUENCE [LARGE SCALE GENOMIC DNA]</scope>
</reference>
<name>A0A5E4Q2X5_9NEOP</name>
<evidence type="ECO:0000256" key="1">
    <source>
        <dbReference type="ARBA" id="ARBA00004275"/>
    </source>
</evidence>
<dbReference type="PANTHER" id="PTHR24096:SF353">
    <property type="entry name" value="GH16244P-RELATED"/>
    <property type="match status" value="1"/>
</dbReference>
<dbReference type="GO" id="GO:0004467">
    <property type="term" value="F:long-chain fatty acid-CoA ligase activity"/>
    <property type="evidence" value="ECO:0007669"/>
    <property type="project" value="TreeGrafter"/>
</dbReference>
<sequence length="326" mass="36201">MAPIKRSNDSVFWFMNDLTSRIVAESGIPSDRHHLGKMILQGLKDFPDMVMQRSVRCAESLRRHGLQAGDVIVLMAPNHLDIAIPFYAALYLGVMIAAVDRNLSIGHEKAPDIQLALNNIELNSQIITFDKGDYLLSFNEFLAICEETISIENFSILFTDQEYLLLELQNSILKLQLPVARQGCQRPRKQPIRTSLSLYPISALIHCIASPILSYTRLQTSLPLTAEHACNLIDTYKPTYTVLSPTFLTALLGHKDLCDFASFELIMLGGSAVPVELITKLKSVSPNTDVYNVFGMSELTGICFTPDFSPPGSCGRPMGCLQYKVS</sequence>
<keyword evidence="5" id="KW-1185">Reference proteome</keyword>
<evidence type="ECO:0000313" key="5">
    <source>
        <dbReference type="Proteomes" id="UP000324832"/>
    </source>
</evidence>
<dbReference type="AlphaFoldDB" id="A0A5E4Q2X5"/>
<proteinExistence type="predicted"/>
<dbReference type="Pfam" id="PF00501">
    <property type="entry name" value="AMP-binding"/>
    <property type="match status" value="1"/>
</dbReference>
<evidence type="ECO:0000313" key="4">
    <source>
        <dbReference type="EMBL" id="VVC92583.1"/>
    </source>
</evidence>
<gene>
    <name evidence="4" type="ORF">LSINAPIS_LOCUS4990</name>
</gene>
<dbReference type="InterPro" id="IPR000873">
    <property type="entry name" value="AMP-dep_synth/lig_dom"/>
</dbReference>
<dbReference type="GO" id="GO:0046949">
    <property type="term" value="P:fatty-acyl-CoA biosynthetic process"/>
    <property type="evidence" value="ECO:0007669"/>
    <property type="project" value="TreeGrafter"/>
</dbReference>
<dbReference type="InterPro" id="IPR042099">
    <property type="entry name" value="ANL_N_sf"/>
</dbReference>
<evidence type="ECO:0000256" key="2">
    <source>
        <dbReference type="ARBA" id="ARBA00023140"/>
    </source>
</evidence>
<protein>
    <recommendedName>
        <fullName evidence="3">AMP-dependent synthetase/ligase domain-containing protein</fullName>
    </recommendedName>
</protein>
<organism evidence="4 5">
    <name type="scientific">Leptidea sinapis</name>
    <dbReference type="NCBI Taxonomy" id="189913"/>
    <lineage>
        <taxon>Eukaryota</taxon>
        <taxon>Metazoa</taxon>
        <taxon>Ecdysozoa</taxon>
        <taxon>Arthropoda</taxon>
        <taxon>Hexapoda</taxon>
        <taxon>Insecta</taxon>
        <taxon>Pterygota</taxon>
        <taxon>Neoptera</taxon>
        <taxon>Endopterygota</taxon>
        <taxon>Lepidoptera</taxon>
        <taxon>Glossata</taxon>
        <taxon>Ditrysia</taxon>
        <taxon>Papilionoidea</taxon>
        <taxon>Pieridae</taxon>
        <taxon>Dismorphiinae</taxon>
        <taxon>Leptidea</taxon>
    </lineage>
</organism>
<dbReference type="Proteomes" id="UP000324832">
    <property type="component" value="Unassembled WGS sequence"/>
</dbReference>
<dbReference type="Gene3D" id="3.40.50.12780">
    <property type="entry name" value="N-terminal domain of ligase-like"/>
    <property type="match status" value="1"/>
</dbReference>
<dbReference type="Gene3D" id="3.40.50.980">
    <property type="match status" value="1"/>
</dbReference>
<dbReference type="GO" id="GO:0005777">
    <property type="term" value="C:peroxisome"/>
    <property type="evidence" value="ECO:0007669"/>
    <property type="project" value="UniProtKB-SubCell"/>
</dbReference>
<comment type="subcellular location">
    <subcellularLocation>
        <location evidence="1">Peroxisome</location>
    </subcellularLocation>
</comment>
<keyword evidence="2" id="KW-0576">Peroxisome</keyword>
<accession>A0A5E4Q2X5</accession>
<evidence type="ECO:0000259" key="3">
    <source>
        <dbReference type="Pfam" id="PF00501"/>
    </source>
</evidence>
<dbReference type="SUPFAM" id="SSF56801">
    <property type="entry name" value="Acetyl-CoA synthetase-like"/>
    <property type="match status" value="1"/>
</dbReference>
<dbReference type="PANTHER" id="PTHR24096">
    <property type="entry name" value="LONG-CHAIN-FATTY-ACID--COA LIGASE"/>
    <property type="match status" value="1"/>
</dbReference>
<feature type="domain" description="AMP-dependent synthetase/ligase" evidence="3">
    <location>
        <begin position="224"/>
        <end position="325"/>
    </location>
</feature>
<dbReference type="EMBL" id="FZQP02001338">
    <property type="protein sequence ID" value="VVC92583.1"/>
    <property type="molecule type" value="Genomic_DNA"/>
</dbReference>